<keyword evidence="2" id="KW-1185">Reference proteome</keyword>
<dbReference type="Proteomes" id="UP000051927">
    <property type="component" value="Unassembled WGS sequence"/>
</dbReference>
<evidence type="ECO:0000313" key="1">
    <source>
        <dbReference type="EMBL" id="KRO01578.1"/>
    </source>
</evidence>
<accession>A0ABR5Q215</accession>
<comment type="caution">
    <text evidence="1">The sequence shown here is derived from an EMBL/GenBank/DDBJ whole genome shotgun (WGS) entry which is preliminary data.</text>
</comment>
<dbReference type="GeneID" id="84904929"/>
<dbReference type="RefSeq" id="WP_003149980.1">
    <property type="nucleotide sequence ID" value="NZ_JQCP01000004.1"/>
</dbReference>
<name>A0ABR5Q215_9ACTN</name>
<sequence>MIAVYLTIGGKTKKDDLIEFMHESAGRITTKQVREAGFSSSMLQLLVSQGVAIKESRGVFALADTPLDDFAVISLRWPKVVFRCSSSLYLHGMTDIVPGVYEVSLPRGYKEDGIVGEFSNCLVSHEGKGLYGLGVVQGESPAGTPLLFHDRERSICDLVMARRRGEADTQLLGQAMNAYFDSPEKDLPQLMRYAKVMNATAEIQMYLEVLS</sequence>
<evidence type="ECO:0000313" key="2">
    <source>
        <dbReference type="Proteomes" id="UP000051927"/>
    </source>
</evidence>
<protein>
    <recommendedName>
        <fullName evidence="3">Abortive phage infection protein</fullName>
    </recommendedName>
</protein>
<reference evidence="1 2" key="1">
    <citation type="journal article" date="2015" name="Genome Announc.">
        <title>Expanding the biotechnology potential of lactobacilli through comparative genomics of 213 strains and associated genera.</title>
        <authorList>
            <person name="Sun Z."/>
            <person name="Harris H.M."/>
            <person name="McCann A."/>
            <person name="Guo C."/>
            <person name="Argimon S."/>
            <person name="Zhang W."/>
            <person name="Yang X."/>
            <person name="Jeffery I.B."/>
            <person name="Cooney J.C."/>
            <person name="Kagawa T.F."/>
            <person name="Liu W."/>
            <person name="Song Y."/>
            <person name="Salvetti E."/>
            <person name="Wrobel A."/>
            <person name="Rasinkangas P."/>
            <person name="Parkhill J."/>
            <person name="Rea M.C."/>
            <person name="O'Sullivan O."/>
            <person name="Ritari J."/>
            <person name="Douillard F.P."/>
            <person name="Paul Ross R."/>
            <person name="Yang R."/>
            <person name="Briner A.E."/>
            <person name="Felis G.E."/>
            <person name="de Vos W.M."/>
            <person name="Barrangou R."/>
            <person name="Klaenhammer T.R."/>
            <person name="Caufield P.W."/>
            <person name="Cui Y."/>
            <person name="Zhang H."/>
            <person name="O'Toole P.W."/>
        </authorList>
    </citation>
    <scope>NUCLEOTIDE SEQUENCE [LARGE SCALE GENOMIC DNA]</scope>
    <source>
        <strain evidence="1 2">DSM 7090</strain>
    </source>
</reference>
<organism evidence="1 2">
    <name type="scientific">Lancefieldella rimae</name>
    <dbReference type="NCBI Taxonomy" id="1383"/>
    <lineage>
        <taxon>Bacteria</taxon>
        <taxon>Bacillati</taxon>
        <taxon>Actinomycetota</taxon>
        <taxon>Coriobacteriia</taxon>
        <taxon>Coriobacteriales</taxon>
        <taxon>Atopobiaceae</taxon>
        <taxon>Lancefieldella</taxon>
    </lineage>
</organism>
<dbReference type="EMBL" id="JQCP01000004">
    <property type="protein sequence ID" value="KRO01578.1"/>
    <property type="molecule type" value="Genomic_DNA"/>
</dbReference>
<gene>
    <name evidence="1" type="ORF">IV60_GL001450</name>
</gene>
<proteinExistence type="predicted"/>
<evidence type="ECO:0008006" key="3">
    <source>
        <dbReference type="Google" id="ProtNLM"/>
    </source>
</evidence>